<gene>
    <name evidence="1" type="ORF">PSYICH_LOCUS3167</name>
</gene>
<dbReference type="Proteomes" id="UP001153636">
    <property type="component" value="Chromosome 12"/>
</dbReference>
<evidence type="ECO:0000313" key="2">
    <source>
        <dbReference type="Proteomes" id="UP001153636"/>
    </source>
</evidence>
<dbReference type="AlphaFoldDB" id="A0A9P0CL35"/>
<accession>A0A9P0CL35</accession>
<dbReference type="EMBL" id="OV651824">
    <property type="protein sequence ID" value="CAH1101800.1"/>
    <property type="molecule type" value="Genomic_DNA"/>
</dbReference>
<reference evidence="1" key="1">
    <citation type="submission" date="2022-01" db="EMBL/GenBank/DDBJ databases">
        <authorList>
            <person name="King R."/>
        </authorList>
    </citation>
    <scope>NUCLEOTIDE SEQUENCE</scope>
</reference>
<dbReference type="OrthoDB" id="6734959at2759"/>
<keyword evidence="2" id="KW-1185">Reference proteome</keyword>
<name>A0A9P0CL35_9CUCU</name>
<evidence type="ECO:0000313" key="1">
    <source>
        <dbReference type="EMBL" id="CAH1101800.1"/>
    </source>
</evidence>
<protein>
    <submittedName>
        <fullName evidence="1">Uncharacterized protein</fullName>
    </submittedName>
</protein>
<proteinExistence type="predicted"/>
<organism evidence="1 2">
    <name type="scientific">Psylliodes chrysocephalus</name>
    <dbReference type="NCBI Taxonomy" id="3402493"/>
    <lineage>
        <taxon>Eukaryota</taxon>
        <taxon>Metazoa</taxon>
        <taxon>Ecdysozoa</taxon>
        <taxon>Arthropoda</taxon>
        <taxon>Hexapoda</taxon>
        <taxon>Insecta</taxon>
        <taxon>Pterygota</taxon>
        <taxon>Neoptera</taxon>
        <taxon>Endopterygota</taxon>
        <taxon>Coleoptera</taxon>
        <taxon>Polyphaga</taxon>
        <taxon>Cucujiformia</taxon>
        <taxon>Chrysomeloidea</taxon>
        <taxon>Chrysomelidae</taxon>
        <taxon>Galerucinae</taxon>
        <taxon>Alticini</taxon>
        <taxon>Psylliodes</taxon>
    </lineage>
</organism>
<sequence length="110" mass="12908">MYVKVNENVPVKESYFRNIFITKYNLGFGSPRTDVCSTCLQLTEKIKACSDKDVKANLVIQRRVHSLISKAFFRLLREQDEGIEIFSFDCQKNQVLSRIPDQQAYYSRQF</sequence>